<proteinExistence type="predicted"/>
<dbReference type="Proteomes" id="UP000070089">
    <property type="component" value="Unassembled WGS sequence"/>
</dbReference>
<dbReference type="VEuPathDB" id="GiardiaDB:QR46_2209"/>
<gene>
    <name evidence="1" type="ORF">QR46_2209</name>
</gene>
<organism evidence="1 2">
    <name type="scientific">Giardia duodenalis assemblage B</name>
    <dbReference type="NCBI Taxonomy" id="1394984"/>
    <lineage>
        <taxon>Eukaryota</taxon>
        <taxon>Metamonada</taxon>
        <taxon>Diplomonadida</taxon>
        <taxon>Hexamitidae</taxon>
        <taxon>Giardiinae</taxon>
        <taxon>Giardia</taxon>
    </lineage>
</organism>
<dbReference type="OrthoDB" id="10258129at2759"/>
<accession>A0A132NUQ6</accession>
<dbReference type="EMBL" id="JXTI01000055">
    <property type="protein sequence ID" value="KWX13811.1"/>
    <property type="molecule type" value="Genomic_DNA"/>
</dbReference>
<dbReference type="SUPFAM" id="SSF48371">
    <property type="entry name" value="ARM repeat"/>
    <property type="match status" value="1"/>
</dbReference>
<sequence>MRLDELLGQHGLQDLEHLSGGSFTDLVDGYCRELSDSAGDAIETLEQQEQLPKGIISCVKKATSLILDFNHNLAVLPSFCKLCFLISTLLSELSNRNLLCQHTVILLQSLAKITQSLVSSSAFKSLFSTPLSSRHSLCTTDTYLAGLTKASTPLSDLISLVIELATITLLSNSNKTDGRATNYVHLLEFIATHGPLLSFIGCIDSDEKQAERAHVQVLTVVERVIPSSTLHILTHRASTLKTGASDVSASSEVKRLLVAIRQYMFSMHSLSMYAHNYEKRQDMYHRLEHSESDSEESDQRPNTNSLNCTTDYCFSDIDAQFSLDEVSFLKLYANTGLRSLNKALVIFIVSTQRKNSIDSMKRWLGDLYSCTPPSGRQITALAILLIEGMFFKGLKSYAPLSGFLTDLSEVYFMMNDMSVSARIIDIFVAIQESGPMGRDYVRAVLYRNMLKNRLSTSTLCRKQGLYLLQALFPVSEEVELMSLDLDSLISALEDSDTTVQEAAMTCSIAILSKYYDCMPFAKRSKLLSNVLESTFDISATIRSLAINGLVELHKVPSLRADISSFAYNNREKLSLLLLDSAQGNRLSIKTSVQRAYVRFVCNIAHDAALLSASDASSPEASSSASQYRVLTTSMRLFYCTVYAHLLSGNFQILSSIFPTPTQTLLDVREENSTNKEKTDASGSEALMSFLQNITISMGYLSGPLVSAVVRYFKQDIELMKQPETRLLGYAAVLKTLLSLACYLYEIISTTVEDKKVTEYMIREHAEPATEFCNPLSTLLYLMVDIYNCVFVEQDSVSRPNLRARRRNMGSLIKDLTSEWCSGCTLKFLTFIKEAFYKTPYKGLTDNDPLHVVVLAFYLENLVMQLDAELCEKDRKEESLFRKSHSIEFSDAAISFAKSFDQSQSMGLASQYLGFLCQSQDFTAIDSEHLGDVDLSILVTERKEYEANGSLLELSGTTNYKRVVMRYYSKELLGTGDALDVVKEAIVDITKLIASVQFWEENGEKDGKQGHTEQLTLVCCCKLWSTLCYLYTYWLLSSENILPKDLGEAWTAGISLIVFSCTYLFKTLYHSNLRDVSITISDKSYSILSLLAGIGIDAVIVSLLINIDASYSFLVTQFIVQLRNYFMEEDAHSNAFTLRTICINNEGALGRIFNTEELESGSTTIVSLLLQKCILAVIERAREHKAERQVQLFCTISKLIASASLEDSNLRDAIFTLMEPDPKKTYYDLLLLARCLD</sequence>
<protein>
    <submittedName>
        <fullName evidence="1">Uncharacterized protein</fullName>
    </submittedName>
</protein>
<evidence type="ECO:0000313" key="2">
    <source>
        <dbReference type="Proteomes" id="UP000070089"/>
    </source>
</evidence>
<dbReference type="AlphaFoldDB" id="A0A132NUQ6"/>
<evidence type="ECO:0000313" key="1">
    <source>
        <dbReference type="EMBL" id="KWX13811.1"/>
    </source>
</evidence>
<reference evidence="1 2" key="1">
    <citation type="journal article" date="2015" name="Mol. Biochem. Parasitol.">
        <title>Identification of polymorphic genes for use in assemblage B genotyping assays through comparative genomics of multiple assemblage B Giardia duodenalis isolates.</title>
        <authorList>
            <person name="Wielinga C."/>
            <person name="Thompson R.C."/>
            <person name="Monis P."/>
            <person name="Ryan U."/>
        </authorList>
    </citation>
    <scope>NUCLEOTIDE SEQUENCE [LARGE SCALE GENOMIC DNA]</scope>
    <source>
        <strain evidence="1 2">BAH15c1</strain>
    </source>
</reference>
<name>A0A132NUQ6_GIAIN</name>
<dbReference type="InterPro" id="IPR016024">
    <property type="entry name" value="ARM-type_fold"/>
</dbReference>
<comment type="caution">
    <text evidence="1">The sequence shown here is derived from an EMBL/GenBank/DDBJ whole genome shotgun (WGS) entry which is preliminary data.</text>
</comment>